<proteinExistence type="predicted"/>
<dbReference type="Proteomes" id="UP000470246">
    <property type="component" value="Unassembled WGS sequence"/>
</dbReference>
<reference evidence="2 3" key="1">
    <citation type="submission" date="2020-02" db="EMBL/GenBank/DDBJ databases">
        <title>Geodermatophilus sabuli CPCC 205279 I12A-02694.</title>
        <authorList>
            <person name="Jiang Z."/>
        </authorList>
    </citation>
    <scope>NUCLEOTIDE SEQUENCE [LARGE SCALE GENOMIC DNA]</scope>
    <source>
        <strain evidence="2 3">I12A-02694</strain>
    </source>
</reference>
<dbReference type="EMBL" id="JAAGWF010000007">
    <property type="protein sequence ID" value="NEK57241.1"/>
    <property type="molecule type" value="Genomic_DNA"/>
</dbReference>
<evidence type="ECO:0000313" key="2">
    <source>
        <dbReference type="EMBL" id="NEK57241.1"/>
    </source>
</evidence>
<sequence length="298" mass="31641">MSGSSGSTTAADGAARERVTALLTELGVEQQLTAVTDLTGSLGVVQGVLPDRVVDLAVTESGRRRLRAELRGRRWAEERAIGVPEVLAAADDGRWLLSGRVHPVPAGGPRWTEAAVDAAVRIAPLPAPPGRPWHPPAAPALRRARSSVGDTGRLLRGGIRLGELRAVRAAAAQLPLSEVTHGDFRAANAVLDDGGRMVVLEWTGVRPGPRHRDLLTLWATTPDDEDRARVARVVLDRTAGWEEPDVGLLWHAVALEQLAERITRPGRGDGLDLAFCRARLSDARGIAVELGSPVAAPS</sequence>
<evidence type="ECO:0000259" key="1">
    <source>
        <dbReference type="Pfam" id="PF01636"/>
    </source>
</evidence>
<comment type="caution">
    <text evidence="2">The sequence shown here is derived from an EMBL/GenBank/DDBJ whole genome shotgun (WGS) entry which is preliminary data.</text>
</comment>
<dbReference type="InterPro" id="IPR011009">
    <property type="entry name" value="Kinase-like_dom_sf"/>
</dbReference>
<protein>
    <recommendedName>
        <fullName evidence="1">Aminoglycoside phosphotransferase domain-containing protein</fullName>
    </recommendedName>
</protein>
<dbReference type="AlphaFoldDB" id="A0A7K3VX69"/>
<gene>
    <name evidence="2" type="ORF">GCU56_05050</name>
</gene>
<dbReference type="SUPFAM" id="SSF56112">
    <property type="entry name" value="Protein kinase-like (PK-like)"/>
    <property type="match status" value="1"/>
</dbReference>
<dbReference type="Gene3D" id="3.90.1200.10">
    <property type="match status" value="1"/>
</dbReference>
<evidence type="ECO:0000313" key="3">
    <source>
        <dbReference type="Proteomes" id="UP000470246"/>
    </source>
</evidence>
<keyword evidence="3" id="KW-1185">Reference proteome</keyword>
<feature type="domain" description="Aminoglycoside phosphotransferase" evidence="1">
    <location>
        <begin position="63"/>
        <end position="242"/>
    </location>
</feature>
<organism evidence="2 3">
    <name type="scientific">Geodermatophilus sabuli</name>
    <dbReference type="NCBI Taxonomy" id="1564158"/>
    <lineage>
        <taxon>Bacteria</taxon>
        <taxon>Bacillati</taxon>
        <taxon>Actinomycetota</taxon>
        <taxon>Actinomycetes</taxon>
        <taxon>Geodermatophilales</taxon>
        <taxon>Geodermatophilaceae</taxon>
        <taxon>Geodermatophilus</taxon>
    </lineage>
</organism>
<accession>A0A7K3VX69</accession>
<name>A0A7K3VX69_9ACTN</name>
<dbReference type="InterPro" id="IPR002575">
    <property type="entry name" value="Aminoglycoside_PTrfase"/>
</dbReference>
<dbReference type="Pfam" id="PF01636">
    <property type="entry name" value="APH"/>
    <property type="match status" value="1"/>
</dbReference>
<dbReference type="RefSeq" id="WP_163480439.1">
    <property type="nucleotide sequence ID" value="NZ_JAAGWF010000007.1"/>
</dbReference>